<accession>A0ABZ2YR95</accession>
<reference evidence="2" key="1">
    <citation type="submission" date="2024-03" db="EMBL/GenBank/DDBJ databases">
        <title>Chitinophaga horti sp. nov., isolated from garden soil.</title>
        <authorList>
            <person name="Lee D.S."/>
            <person name="Han D.M."/>
            <person name="Baek J.H."/>
            <person name="Choi D.G."/>
            <person name="Jeon J.H."/>
            <person name="Jeon C.O."/>
        </authorList>
    </citation>
    <scope>NUCLEOTIDE SEQUENCE [LARGE SCALE GENOMIC DNA]</scope>
    <source>
        <strain evidence="2">GPA1</strain>
    </source>
</reference>
<evidence type="ECO:0000313" key="1">
    <source>
        <dbReference type="EMBL" id="WZN42316.1"/>
    </source>
</evidence>
<dbReference type="EMBL" id="CP149822">
    <property type="protein sequence ID" value="WZN42316.1"/>
    <property type="molecule type" value="Genomic_DNA"/>
</dbReference>
<gene>
    <name evidence="1" type="ORF">WJU16_04630</name>
</gene>
<evidence type="ECO:0000313" key="2">
    <source>
        <dbReference type="Proteomes" id="UP001485459"/>
    </source>
</evidence>
<protein>
    <submittedName>
        <fullName evidence="1">OsmC family protein</fullName>
    </submittedName>
</protein>
<organism evidence="1 2">
    <name type="scientific">Chitinophaga pollutisoli</name>
    <dbReference type="NCBI Taxonomy" id="3133966"/>
    <lineage>
        <taxon>Bacteria</taxon>
        <taxon>Pseudomonadati</taxon>
        <taxon>Bacteroidota</taxon>
        <taxon>Chitinophagia</taxon>
        <taxon>Chitinophagales</taxon>
        <taxon>Chitinophagaceae</taxon>
        <taxon>Chitinophaga</taxon>
    </lineage>
</organism>
<dbReference type="PANTHER" id="PTHR34352">
    <property type="entry name" value="PROTEIN YHFA"/>
    <property type="match status" value="1"/>
</dbReference>
<dbReference type="SUPFAM" id="SSF82784">
    <property type="entry name" value="OsmC-like"/>
    <property type="match status" value="1"/>
</dbReference>
<dbReference type="InterPro" id="IPR015946">
    <property type="entry name" value="KH_dom-like_a/b"/>
</dbReference>
<proteinExistence type="predicted"/>
<sequence length="138" mass="15135">MHHEIVSQWMGKMQFNSLVNGHTIVMDGPEKVGGENNGPIPKPLVLTALSGCTGMDVISLLRKAKKEIGSFDVQVRGELSQGHPMQYIAIHLDYIFEGPQDAREEALNAVTQSQEKFCGVSDMLKKSSPLPGMLRIMA</sequence>
<dbReference type="InterPro" id="IPR036102">
    <property type="entry name" value="OsmC/Ohrsf"/>
</dbReference>
<keyword evidence="2" id="KW-1185">Reference proteome</keyword>
<dbReference type="InterPro" id="IPR003718">
    <property type="entry name" value="OsmC/Ohr_fam"/>
</dbReference>
<dbReference type="Proteomes" id="UP001485459">
    <property type="component" value="Chromosome"/>
</dbReference>
<dbReference type="RefSeq" id="WP_341837150.1">
    <property type="nucleotide sequence ID" value="NZ_CP149822.1"/>
</dbReference>
<dbReference type="Gene3D" id="3.30.300.20">
    <property type="match status" value="1"/>
</dbReference>
<name>A0ABZ2YR95_9BACT</name>
<dbReference type="PANTHER" id="PTHR34352:SF1">
    <property type="entry name" value="PROTEIN YHFA"/>
    <property type="match status" value="1"/>
</dbReference>
<dbReference type="Pfam" id="PF02566">
    <property type="entry name" value="OsmC"/>
    <property type="match status" value="1"/>
</dbReference>